<dbReference type="EMBL" id="SSTM01000004">
    <property type="protein sequence ID" value="TJW10316.1"/>
    <property type="molecule type" value="Genomic_DNA"/>
</dbReference>
<dbReference type="Pfam" id="PF16729">
    <property type="entry name" value="DUF5067"/>
    <property type="match status" value="1"/>
</dbReference>
<evidence type="ECO:0000313" key="6">
    <source>
        <dbReference type="Proteomes" id="UP000309454"/>
    </source>
</evidence>
<keyword evidence="3" id="KW-0812">Transmembrane</keyword>
<gene>
    <name evidence="5" type="ORF">E5982_07150</name>
</gene>
<accession>A0A4T9T773</accession>
<keyword evidence="3" id="KW-1133">Transmembrane helix</keyword>
<feature type="transmembrane region" description="Helical" evidence="3">
    <location>
        <begin position="73"/>
        <end position="92"/>
    </location>
</feature>
<feature type="region of interest" description="Disordered" evidence="2">
    <location>
        <begin position="1"/>
        <end position="49"/>
    </location>
</feature>
<dbReference type="InterPro" id="IPR029050">
    <property type="entry name" value="Immunoprotect_excell_Ig-like"/>
</dbReference>
<evidence type="ECO:0000256" key="1">
    <source>
        <dbReference type="ARBA" id="ARBA00022729"/>
    </source>
</evidence>
<evidence type="ECO:0000259" key="4">
    <source>
        <dbReference type="Pfam" id="PF16729"/>
    </source>
</evidence>
<feature type="transmembrane region" description="Helical" evidence="3">
    <location>
        <begin position="104"/>
        <end position="126"/>
    </location>
</feature>
<feature type="domain" description="DUF5067" evidence="4">
    <location>
        <begin position="311"/>
        <end position="397"/>
    </location>
</feature>
<comment type="caution">
    <text evidence="5">The sequence shown here is derived from an EMBL/GenBank/DDBJ whole genome shotgun (WGS) entry which is preliminary data.</text>
</comment>
<keyword evidence="1" id="KW-0732">Signal</keyword>
<proteinExistence type="predicted"/>
<evidence type="ECO:0000313" key="5">
    <source>
        <dbReference type="EMBL" id="TJW10316.1"/>
    </source>
</evidence>
<evidence type="ECO:0000256" key="2">
    <source>
        <dbReference type="SAM" id="MobiDB-lite"/>
    </source>
</evidence>
<name>A0A4T9T773_9ACTN</name>
<keyword evidence="3" id="KW-0472">Membrane</keyword>
<dbReference type="InterPro" id="IPR031989">
    <property type="entry name" value="DUF5067"/>
</dbReference>
<dbReference type="RefSeq" id="WP_136845943.1">
    <property type="nucleotide sequence ID" value="NZ_SSTM01000004.1"/>
</dbReference>
<dbReference type="Gene3D" id="2.60.40.1240">
    <property type="match status" value="1"/>
</dbReference>
<dbReference type="Proteomes" id="UP000309454">
    <property type="component" value="Unassembled WGS sequence"/>
</dbReference>
<protein>
    <submittedName>
        <fullName evidence="5">DUF5067 domain-containing protein</fullName>
    </submittedName>
</protein>
<dbReference type="AlphaFoldDB" id="A0A4T9T773"/>
<keyword evidence="6" id="KW-1185">Reference proteome</keyword>
<sequence>MKRPPPSPDFGAQQPVSDTPSDLPQEPAPAETRDAPPPSSQQPGKTQPNAKPLSIAALMFGILSFLSPTLSSWASLIFIGITFFFGIFAICLSVKARQKGKALAIVGMAIAVIPLSAIIACTIMGGGKFMGIGAQPLLEATTANNVQQSSEEQSAALPSEPDKPQPETPEEDAGLTEESWAYWNQLKSDFDPSEYVPVSYSELTSCPPGQLVRFEGYYGAKEDEGDGIVLAGIGVDGDPTQVAVVGFTSESFPNDISLHSSVRIYGSVIGLSDDTGEFLLFGVEIEPAEEPDFKVQAPSGNSMPSVEFSDFRMTTNSTGAQELIVELAFENTTDRTTCFDLSYTVKAFQDGVELDPVFYQPNLDLSTGSKDIKPGGSLTVYEAFELSSMDPVEVEVYEWLSWDDTPILNSTVEIE</sequence>
<feature type="region of interest" description="Disordered" evidence="2">
    <location>
        <begin position="143"/>
        <end position="175"/>
    </location>
</feature>
<reference evidence="5 6" key="1">
    <citation type="submission" date="2019-04" db="EMBL/GenBank/DDBJ databases">
        <title>Microbes associate with the intestines of laboratory mice.</title>
        <authorList>
            <person name="Navarre W."/>
            <person name="Wong E."/>
            <person name="Huang K.C."/>
            <person name="Tropini C."/>
            <person name="Ng K."/>
            <person name="Yu B."/>
        </authorList>
    </citation>
    <scope>NUCLEOTIDE SEQUENCE [LARGE SCALE GENOMIC DNA]</scope>
    <source>
        <strain evidence="5 6">NM48_B13</strain>
    </source>
</reference>
<evidence type="ECO:0000256" key="3">
    <source>
        <dbReference type="SAM" id="Phobius"/>
    </source>
</evidence>
<organism evidence="5 6">
    <name type="scientific">Parvibacter caecicola</name>
    <dbReference type="NCBI Taxonomy" id="747645"/>
    <lineage>
        <taxon>Bacteria</taxon>
        <taxon>Bacillati</taxon>
        <taxon>Actinomycetota</taxon>
        <taxon>Coriobacteriia</taxon>
        <taxon>Coriobacteriales</taxon>
        <taxon>Coriobacteriaceae</taxon>
        <taxon>Parvibacter</taxon>
    </lineage>
</organism>
<feature type="compositionally biased region" description="Polar residues" evidence="2">
    <location>
        <begin position="143"/>
        <end position="153"/>
    </location>
</feature>